<sequence length="313" mass="36663">MKKAERINDMILFLANKNSFNLKELIDRYNISKSTALRDIQSLEEIGLPIYSELGRYGKYQLLDTRIVAPGLFTEGEIYALYFALLTLKGYRSTPFNMESSTLELKYSQVLPEKLQQKLLLMRKIITLEQVNHSNVSQYLKEIVEGILHEKIFNIRYAKKQEKVSIKAQFIQLSSKFGQWYARIWTIETQQIRVIRCDKIESLEEENRQDSLPLEMLLEKAETFYQKEQLTSFSIKVDEKGKDIFSKENYPSMSIQVSEENYLISGYYHITEEEFITNYLLRFGKSIIQIEPTQLKASLSKKAASFADYWGQL</sequence>
<dbReference type="OrthoDB" id="9815009at2"/>
<dbReference type="InterPro" id="IPR036388">
    <property type="entry name" value="WH-like_DNA-bd_sf"/>
</dbReference>
<dbReference type="PROSITE" id="PS51000">
    <property type="entry name" value="HTH_DEOR_2"/>
    <property type="match status" value="1"/>
</dbReference>
<dbReference type="STRING" id="903984.BCR21_10900"/>
<dbReference type="Proteomes" id="UP000094068">
    <property type="component" value="Unassembled WGS sequence"/>
</dbReference>
<dbReference type="PANTHER" id="PTHR34580">
    <property type="match status" value="1"/>
</dbReference>
<dbReference type="InterPro" id="IPR051534">
    <property type="entry name" value="CBASS_pafABC_assoc_protein"/>
</dbReference>
<dbReference type="AlphaFoldDB" id="A0A1E5GDL8"/>
<name>A0A1E5GDL8_9ENTE</name>
<dbReference type="PANTHER" id="PTHR34580:SF9">
    <property type="entry name" value="SLL5097 PROTEIN"/>
    <property type="match status" value="1"/>
</dbReference>
<keyword evidence="5" id="KW-1185">Reference proteome</keyword>
<comment type="caution">
    <text evidence="4">The sequence shown here is derived from an EMBL/GenBank/DDBJ whole genome shotgun (WGS) entry which is preliminary data.</text>
</comment>
<dbReference type="SMART" id="SM00420">
    <property type="entry name" value="HTH_DEOR"/>
    <property type="match status" value="1"/>
</dbReference>
<evidence type="ECO:0000256" key="1">
    <source>
        <dbReference type="ARBA" id="ARBA00023015"/>
    </source>
</evidence>
<keyword evidence="1" id="KW-0805">Transcription regulation</keyword>
<dbReference type="Pfam" id="PF13280">
    <property type="entry name" value="WYL"/>
    <property type="match status" value="1"/>
</dbReference>
<dbReference type="InterPro" id="IPR013196">
    <property type="entry name" value="HTH_11"/>
</dbReference>
<dbReference type="GO" id="GO:0003700">
    <property type="term" value="F:DNA-binding transcription factor activity"/>
    <property type="evidence" value="ECO:0007669"/>
    <property type="project" value="InterPro"/>
</dbReference>
<feature type="domain" description="HTH deoR-type" evidence="3">
    <location>
        <begin position="3"/>
        <end position="58"/>
    </location>
</feature>
<protein>
    <submittedName>
        <fullName evidence="4">Alkaline phosphatase</fullName>
    </submittedName>
</protein>
<evidence type="ECO:0000259" key="3">
    <source>
        <dbReference type="PROSITE" id="PS51000"/>
    </source>
</evidence>
<dbReference type="EMBL" id="MIJZ01000014">
    <property type="protein sequence ID" value="OEG10798.1"/>
    <property type="molecule type" value="Genomic_DNA"/>
</dbReference>
<reference evidence="5" key="1">
    <citation type="submission" date="2016-09" db="EMBL/GenBank/DDBJ databases">
        <authorList>
            <person name="Gulvik C.A."/>
        </authorList>
    </citation>
    <scope>NUCLEOTIDE SEQUENCE [LARGE SCALE GENOMIC DNA]</scope>
    <source>
        <strain evidence="5">DSM 23328</strain>
    </source>
</reference>
<dbReference type="InterPro" id="IPR036390">
    <property type="entry name" value="WH_DNA-bd_sf"/>
</dbReference>
<proteinExistence type="predicted"/>
<dbReference type="InterPro" id="IPR001034">
    <property type="entry name" value="DeoR_HTH"/>
</dbReference>
<evidence type="ECO:0000313" key="4">
    <source>
        <dbReference type="EMBL" id="OEG10798.1"/>
    </source>
</evidence>
<keyword evidence="2" id="KW-0804">Transcription</keyword>
<organism evidence="4 5">
    <name type="scientific">Enterococcus ureasiticus</name>
    <dbReference type="NCBI Taxonomy" id="903984"/>
    <lineage>
        <taxon>Bacteria</taxon>
        <taxon>Bacillati</taxon>
        <taxon>Bacillota</taxon>
        <taxon>Bacilli</taxon>
        <taxon>Lactobacillales</taxon>
        <taxon>Enterococcaceae</taxon>
        <taxon>Enterococcus</taxon>
    </lineage>
</organism>
<dbReference type="Pfam" id="PF08279">
    <property type="entry name" value="HTH_11"/>
    <property type="match status" value="1"/>
</dbReference>
<dbReference type="Gene3D" id="1.10.10.10">
    <property type="entry name" value="Winged helix-like DNA-binding domain superfamily/Winged helix DNA-binding domain"/>
    <property type="match status" value="1"/>
</dbReference>
<dbReference type="RefSeq" id="WP_069646552.1">
    <property type="nucleotide sequence ID" value="NZ_MIJZ01000014.1"/>
</dbReference>
<accession>A0A1E5GDL8</accession>
<evidence type="ECO:0000313" key="5">
    <source>
        <dbReference type="Proteomes" id="UP000094068"/>
    </source>
</evidence>
<dbReference type="SUPFAM" id="SSF46785">
    <property type="entry name" value="Winged helix' DNA-binding domain"/>
    <property type="match status" value="1"/>
</dbReference>
<dbReference type="InterPro" id="IPR026881">
    <property type="entry name" value="WYL_dom"/>
</dbReference>
<gene>
    <name evidence="4" type="ORF">BCR21_10900</name>
</gene>
<evidence type="ECO:0000256" key="2">
    <source>
        <dbReference type="ARBA" id="ARBA00023163"/>
    </source>
</evidence>